<dbReference type="PANTHER" id="PTHR36400">
    <property type="entry name" value="RIBOSOMAL PROTEIN L35"/>
    <property type="match status" value="1"/>
</dbReference>
<gene>
    <name evidence="5" type="ORF">CLAU1311_LOCUS4139</name>
</gene>
<keyword evidence="2 4" id="KW-0689">Ribosomal protein</keyword>
<evidence type="ECO:0000256" key="1">
    <source>
        <dbReference type="ARBA" id="ARBA00006598"/>
    </source>
</evidence>
<dbReference type="GO" id="GO:0003735">
    <property type="term" value="F:structural constituent of ribosome"/>
    <property type="evidence" value="ECO:0007669"/>
    <property type="project" value="InterPro"/>
</dbReference>
<dbReference type="GO" id="GO:0005840">
    <property type="term" value="C:ribosome"/>
    <property type="evidence" value="ECO:0007669"/>
    <property type="project" value="UniProtKB-KW"/>
</dbReference>
<organism evidence="5">
    <name type="scientific">Chloropicon laureae</name>
    <dbReference type="NCBI Taxonomy" id="464258"/>
    <lineage>
        <taxon>Eukaryota</taxon>
        <taxon>Viridiplantae</taxon>
        <taxon>Chlorophyta</taxon>
        <taxon>Chloropicophyceae</taxon>
        <taxon>Chloropicales</taxon>
        <taxon>Chloropicaceae</taxon>
        <taxon>Chloropicon</taxon>
    </lineage>
</organism>
<evidence type="ECO:0000256" key="4">
    <source>
        <dbReference type="RuleBase" id="RU000568"/>
    </source>
</evidence>
<evidence type="ECO:0000313" key="5">
    <source>
        <dbReference type="EMBL" id="CAE0018480.1"/>
    </source>
</evidence>
<dbReference type="Pfam" id="PF01632">
    <property type="entry name" value="Ribosomal_L35p"/>
    <property type="match status" value="1"/>
</dbReference>
<dbReference type="InterPro" id="IPR037229">
    <property type="entry name" value="Ribosomal_bL35_sf"/>
</dbReference>
<comment type="similarity">
    <text evidence="1 4">Belongs to the bacterial ribosomal protein bL35 family.</text>
</comment>
<dbReference type="HAMAP" id="MF_00514">
    <property type="entry name" value="Ribosomal_bL35"/>
    <property type="match status" value="1"/>
</dbReference>
<dbReference type="GO" id="GO:1990904">
    <property type="term" value="C:ribonucleoprotein complex"/>
    <property type="evidence" value="ECO:0007669"/>
    <property type="project" value="UniProtKB-KW"/>
</dbReference>
<name>A0A7S2Z2L0_9CHLO</name>
<proteinExistence type="inferred from homology"/>
<reference evidence="5" key="1">
    <citation type="submission" date="2021-01" db="EMBL/GenBank/DDBJ databases">
        <authorList>
            <person name="Corre E."/>
            <person name="Pelletier E."/>
            <person name="Niang G."/>
            <person name="Scheremetjew M."/>
            <person name="Finn R."/>
            <person name="Kale V."/>
            <person name="Holt S."/>
            <person name="Cochrane G."/>
            <person name="Meng A."/>
            <person name="Brown T."/>
            <person name="Cohen L."/>
        </authorList>
    </citation>
    <scope>NUCLEOTIDE SEQUENCE</scope>
    <source>
        <strain evidence="5">RCC856</strain>
    </source>
</reference>
<protein>
    <recommendedName>
        <fullName evidence="4">50S ribosomal protein L35</fullName>
    </recommendedName>
</protein>
<accession>A0A7S2Z2L0</accession>
<dbReference type="PANTHER" id="PTHR36400:SF1">
    <property type="entry name" value="RIBOSOMAL PROTEIN L35"/>
    <property type="match status" value="1"/>
</dbReference>
<sequence>MAFARCTGRLLAWASSRGAALCRNHRDSLNPIALRPQRLQQLHTVAGIGGEGSLSLRHARSVLPGIARQAIQEQKRWAGPLGGFLARGDATYSSAATAEGVRLGVGQQQQQRQSLASPLRQSHFQPHCLAVQVREMGGKKLKSYSSYKRRFKLSASGKYARARCGNAHMAQSKSKTRKRRLRQNTTTHEGYAKVMRKLGFKKPKYNM</sequence>
<dbReference type="GO" id="GO:0006412">
    <property type="term" value="P:translation"/>
    <property type="evidence" value="ECO:0007669"/>
    <property type="project" value="InterPro"/>
</dbReference>
<dbReference type="InterPro" id="IPR021137">
    <property type="entry name" value="Ribosomal_bL35-like"/>
</dbReference>
<dbReference type="PRINTS" id="PR00064">
    <property type="entry name" value="RIBOSOMALL35"/>
</dbReference>
<dbReference type="AlphaFoldDB" id="A0A7S2Z2L0"/>
<dbReference type="SUPFAM" id="SSF143034">
    <property type="entry name" value="L35p-like"/>
    <property type="match status" value="1"/>
</dbReference>
<keyword evidence="3 4" id="KW-0687">Ribonucleoprotein</keyword>
<dbReference type="InterPro" id="IPR001706">
    <property type="entry name" value="Ribosomal_bL35"/>
</dbReference>
<dbReference type="EMBL" id="HBHU01006380">
    <property type="protein sequence ID" value="CAE0018480.1"/>
    <property type="molecule type" value="Transcribed_RNA"/>
</dbReference>
<evidence type="ECO:0000256" key="2">
    <source>
        <dbReference type="ARBA" id="ARBA00022980"/>
    </source>
</evidence>
<dbReference type="Gene3D" id="4.10.410.60">
    <property type="match status" value="1"/>
</dbReference>
<evidence type="ECO:0000256" key="3">
    <source>
        <dbReference type="ARBA" id="ARBA00023274"/>
    </source>
</evidence>